<evidence type="ECO:0000313" key="2">
    <source>
        <dbReference type="EMBL" id="PAQ03751.1"/>
    </source>
</evidence>
<dbReference type="Gene3D" id="1.10.260.40">
    <property type="entry name" value="lambda repressor-like DNA-binding domains"/>
    <property type="match status" value="1"/>
</dbReference>
<comment type="caution">
    <text evidence="2">The sequence shown here is derived from an EMBL/GenBank/DDBJ whole genome shotgun (WGS) entry which is preliminary data.</text>
</comment>
<reference evidence="3" key="1">
    <citation type="submission" date="2017-08" db="EMBL/GenBank/DDBJ databases">
        <title>Mesorhizobium wenxinae sp. nov., a novel rhizobial species isolated from root nodules of chickpea (Cicer arietinum L.).</title>
        <authorList>
            <person name="Zhang J."/>
        </authorList>
    </citation>
    <scope>NUCLEOTIDE SEQUENCE [LARGE SCALE GENOMIC DNA]</scope>
    <source>
        <strain evidence="3">USDA 3392</strain>
    </source>
</reference>
<feature type="domain" description="HTH cro/C1-type" evidence="1">
    <location>
        <begin position="50"/>
        <end position="104"/>
    </location>
</feature>
<dbReference type="SMART" id="SM00530">
    <property type="entry name" value="HTH_XRE"/>
    <property type="match status" value="1"/>
</dbReference>
<dbReference type="InterPro" id="IPR010982">
    <property type="entry name" value="Lambda_DNA-bd_dom_sf"/>
</dbReference>
<dbReference type="SUPFAM" id="SSF47413">
    <property type="entry name" value="lambda repressor-like DNA-binding domains"/>
    <property type="match status" value="1"/>
</dbReference>
<dbReference type="GO" id="GO:0003677">
    <property type="term" value="F:DNA binding"/>
    <property type="evidence" value="ECO:0007669"/>
    <property type="project" value="InterPro"/>
</dbReference>
<dbReference type="CDD" id="cd00093">
    <property type="entry name" value="HTH_XRE"/>
    <property type="match status" value="1"/>
</dbReference>
<keyword evidence="3" id="KW-1185">Reference proteome</keyword>
<evidence type="ECO:0000259" key="1">
    <source>
        <dbReference type="PROSITE" id="PS50943"/>
    </source>
</evidence>
<name>A0AB36RGY3_9HYPH</name>
<dbReference type="PROSITE" id="PS50943">
    <property type="entry name" value="HTH_CROC1"/>
    <property type="match status" value="1"/>
</dbReference>
<dbReference type="RefSeq" id="WP_095483064.1">
    <property type="nucleotide sequence ID" value="NZ_CP088154.1"/>
</dbReference>
<accession>A0AB36RGY3</accession>
<sequence length="186" mass="20332">MAGPSFEEWISHLGLQQIDDPQIDKPVYRKTSFGELELSAEIEKKISTSLRNARDRRKIPRSKLAPMLGLSDQVYNSYENAVSRLTVGRLLHICEVLSISPVEILYPVAPHLWGADQAEAETRMAIVEKLANFDGLTLQAILSFLHHLKTKETDEGGNGYDGAAPAAPLFTSAVHGANGSDVHGGK</sequence>
<proteinExistence type="predicted"/>
<protein>
    <recommendedName>
        <fullName evidence="1">HTH cro/C1-type domain-containing protein</fullName>
    </recommendedName>
</protein>
<gene>
    <name evidence="2" type="ORF">CIT25_02830</name>
</gene>
<dbReference type="Pfam" id="PF01381">
    <property type="entry name" value="HTH_3"/>
    <property type="match status" value="1"/>
</dbReference>
<organism evidence="2 3">
    <name type="scientific">Mesorhizobium mediterraneum</name>
    <dbReference type="NCBI Taxonomy" id="43617"/>
    <lineage>
        <taxon>Bacteria</taxon>
        <taxon>Pseudomonadati</taxon>
        <taxon>Pseudomonadota</taxon>
        <taxon>Alphaproteobacteria</taxon>
        <taxon>Hyphomicrobiales</taxon>
        <taxon>Phyllobacteriaceae</taxon>
        <taxon>Mesorhizobium</taxon>
    </lineage>
</organism>
<dbReference type="EMBL" id="NPKI01000007">
    <property type="protein sequence ID" value="PAQ03751.1"/>
    <property type="molecule type" value="Genomic_DNA"/>
</dbReference>
<dbReference type="InterPro" id="IPR001387">
    <property type="entry name" value="Cro/C1-type_HTH"/>
</dbReference>
<evidence type="ECO:0000313" key="3">
    <source>
        <dbReference type="Proteomes" id="UP000216215"/>
    </source>
</evidence>
<dbReference type="Proteomes" id="UP000216215">
    <property type="component" value="Unassembled WGS sequence"/>
</dbReference>
<dbReference type="AlphaFoldDB" id="A0AB36RGY3"/>